<dbReference type="SUPFAM" id="SSF52799">
    <property type="entry name" value="(Phosphotyrosine protein) phosphatases II"/>
    <property type="match status" value="1"/>
</dbReference>
<dbReference type="FunFam" id="3.90.190.10:FF:000157">
    <property type="entry name" value="Protein-tyrosine phosphatase"/>
    <property type="match status" value="1"/>
</dbReference>
<dbReference type="Proteomes" id="UP000005270">
    <property type="component" value="Chromosome"/>
</dbReference>
<dbReference type="CDD" id="cd14498">
    <property type="entry name" value="DSP"/>
    <property type="match status" value="1"/>
</dbReference>
<dbReference type="KEGG" id="thg:TCELL_0756"/>
<reference evidence="2 3" key="1">
    <citation type="journal article" date="2012" name="J. Bacteriol.">
        <title>Complete genome sequence of the hyperthermophilic cellulolytic Crenarchaeon 'Thermogladius cellulolyticus' 1633.</title>
        <authorList>
            <person name="Mardanov A.V."/>
            <person name="Kochetkova T.V."/>
            <person name="Beletsky A.V."/>
            <person name="Bonch-Osmolovskaya E.A."/>
            <person name="Ravin N.V."/>
            <person name="Skryabin K.G."/>
        </authorList>
    </citation>
    <scope>NUCLEOTIDE SEQUENCE [LARGE SCALE GENOMIC DNA]</scope>
    <source>
        <strain evidence="3">DSM 22663 / VKM B-2946 / 1633</strain>
    </source>
</reference>
<dbReference type="eggNOG" id="arCOG03413">
    <property type="taxonomic scope" value="Archaea"/>
</dbReference>
<dbReference type="Pfam" id="PF00782">
    <property type="entry name" value="DSPc"/>
    <property type="match status" value="1"/>
</dbReference>
<protein>
    <submittedName>
        <fullName evidence="2">Dual specificity protein phosphatase</fullName>
    </submittedName>
</protein>
<dbReference type="RefSeq" id="WP_014737430.1">
    <property type="nucleotide sequence ID" value="NC_017954.1"/>
</dbReference>
<evidence type="ECO:0000313" key="3">
    <source>
        <dbReference type="Proteomes" id="UP000005270"/>
    </source>
</evidence>
<dbReference type="HOGENOM" id="CLU_989029_0_0_2"/>
<name>I3TEJ2_THEC1</name>
<sequence>MFKWIIPGLLAQSPRPSLSDVDIVKNAFTGVVNLLSKEERPEDLIMALASKGVEVYHAPTHDFHPVELVHVIGSIDFIERHRVRGGRVLVHCSGGVGRSSQVTGSYLIYRGQDLYTAVKTVRNIVSGAFEIPWQFRLLEDFSTLVELMGRESVISQYQALASELESKRLLHLSKAVQFVIELGNLIGMGKRELRNSIEDVIKGVRSGGVEHVTGIARLAVVLDQDMSGRVVVLDGEVEGGVLYLRLLCDLPCDDIASKVTGVSTELELSGVRGIHVETGLYMDYVF</sequence>
<dbReference type="PROSITE" id="PS50056">
    <property type="entry name" value="TYR_PHOSPHATASE_2"/>
    <property type="match status" value="1"/>
</dbReference>
<dbReference type="InterPro" id="IPR000387">
    <property type="entry name" value="Tyr_Pase_dom"/>
</dbReference>
<dbReference type="InterPro" id="IPR029021">
    <property type="entry name" value="Prot-tyrosine_phosphatase-like"/>
</dbReference>
<dbReference type="Gene3D" id="3.90.190.10">
    <property type="entry name" value="Protein tyrosine phosphatase superfamily"/>
    <property type="match status" value="1"/>
</dbReference>
<dbReference type="EMBL" id="CP003531">
    <property type="protein sequence ID" value="AFK51180.1"/>
    <property type="molecule type" value="Genomic_DNA"/>
</dbReference>
<accession>I3TEJ2</accession>
<dbReference type="STRING" id="1184251.TCELL_0756"/>
<dbReference type="AlphaFoldDB" id="I3TEJ2"/>
<dbReference type="GeneID" id="13013071"/>
<dbReference type="PROSITE" id="PS00383">
    <property type="entry name" value="TYR_PHOSPHATASE_1"/>
    <property type="match status" value="1"/>
</dbReference>
<evidence type="ECO:0000259" key="1">
    <source>
        <dbReference type="PROSITE" id="PS50056"/>
    </source>
</evidence>
<dbReference type="InterPro" id="IPR016130">
    <property type="entry name" value="Tyr_Pase_AS"/>
</dbReference>
<gene>
    <name evidence="2" type="ordered locus">TCELL_0756</name>
</gene>
<organism evidence="2 3">
    <name type="scientific">Thermogladius calderae (strain DSM 22663 / VKM B-2946 / 1633)</name>
    <dbReference type="NCBI Taxonomy" id="1184251"/>
    <lineage>
        <taxon>Archaea</taxon>
        <taxon>Thermoproteota</taxon>
        <taxon>Thermoprotei</taxon>
        <taxon>Desulfurococcales</taxon>
        <taxon>Desulfurococcaceae</taxon>
        <taxon>Thermogladius</taxon>
    </lineage>
</organism>
<feature type="domain" description="Tyrosine specific protein phosphatases" evidence="1">
    <location>
        <begin position="69"/>
        <end position="136"/>
    </location>
</feature>
<keyword evidence="3" id="KW-1185">Reference proteome</keyword>
<evidence type="ECO:0000313" key="2">
    <source>
        <dbReference type="EMBL" id="AFK51180.1"/>
    </source>
</evidence>
<dbReference type="InParanoid" id="I3TEJ2"/>
<proteinExistence type="predicted"/>
<dbReference type="OrthoDB" id="117569at2157"/>
<dbReference type="InterPro" id="IPR000340">
    <property type="entry name" value="Dual-sp_phosphatase_cat-dom"/>
</dbReference>